<name>A0A1J5HQP7_9BACT</name>
<dbReference type="CDD" id="cd00093">
    <property type="entry name" value="HTH_XRE"/>
    <property type="match status" value="1"/>
</dbReference>
<dbReference type="InterPro" id="IPR010982">
    <property type="entry name" value="Lambda_DNA-bd_dom_sf"/>
</dbReference>
<feature type="domain" description="HTH cro/C1-type" evidence="1">
    <location>
        <begin position="35"/>
        <end position="89"/>
    </location>
</feature>
<dbReference type="Gene3D" id="1.10.260.40">
    <property type="entry name" value="lambda repressor-like DNA-binding domains"/>
    <property type="match status" value="1"/>
</dbReference>
<dbReference type="Proteomes" id="UP000182344">
    <property type="component" value="Unassembled WGS sequence"/>
</dbReference>
<dbReference type="PROSITE" id="PS50943">
    <property type="entry name" value="HTH_CROC1"/>
    <property type="match status" value="1"/>
</dbReference>
<dbReference type="STRING" id="1805376.AUK05_02855"/>
<organism evidence="2 3">
    <name type="scientific">Candidatus Shapirobacteria bacterium CG2_30_35_20</name>
    <dbReference type="NCBI Taxonomy" id="1805376"/>
    <lineage>
        <taxon>Bacteria</taxon>
        <taxon>Candidatus Shapironibacteriota</taxon>
    </lineage>
</organism>
<gene>
    <name evidence="2" type="ORF">AUK05_02855</name>
</gene>
<dbReference type="EMBL" id="MNZO01000042">
    <property type="protein sequence ID" value="OIP86747.1"/>
    <property type="molecule type" value="Genomic_DNA"/>
</dbReference>
<dbReference type="SMART" id="SM00530">
    <property type="entry name" value="HTH_XRE"/>
    <property type="match status" value="1"/>
</dbReference>
<sequence>MDWQTHKKQLLNNPKFKKALTESSIEFQIVKSAIEARLKSGLTQSQLAKKMKTKQSVISRLENVKTIPSISFLKKLALATNSKLTVAFQ</sequence>
<dbReference type="SUPFAM" id="SSF47413">
    <property type="entry name" value="lambda repressor-like DNA-binding domains"/>
    <property type="match status" value="1"/>
</dbReference>
<dbReference type="GO" id="GO:0003677">
    <property type="term" value="F:DNA binding"/>
    <property type="evidence" value="ECO:0007669"/>
    <property type="project" value="InterPro"/>
</dbReference>
<evidence type="ECO:0000313" key="3">
    <source>
        <dbReference type="Proteomes" id="UP000182344"/>
    </source>
</evidence>
<comment type="caution">
    <text evidence="2">The sequence shown here is derived from an EMBL/GenBank/DDBJ whole genome shotgun (WGS) entry which is preliminary data.</text>
</comment>
<accession>A0A1J5HQP7</accession>
<dbReference type="Pfam" id="PF01381">
    <property type="entry name" value="HTH_3"/>
    <property type="match status" value="1"/>
</dbReference>
<proteinExistence type="predicted"/>
<protein>
    <recommendedName>
        <fullName evidence="1">HTH cro/C1-type domain-containing protein</fullName>
    </recommendedName>
</protein>
<evidence type="ECO:0000259" key="1">
    <source>
        <dbReference type="PROSITE" id="PS50943"/>
    </source>
</evidence>
<dbReference type="AlphaFoldDB" id="A0A1J5HQP7"/>
<evidence type="ECO:0000313" key="2">
    <source>
        <dbReference type="EMBL" id="OIP86747.1"/>
    </source>
</evidence>
<reference evidence="2 3" key="1">
    <citation type="journal article" date="2016" name="Environ. Microbiol.">
        <title>Genomic resolution of a cold subsurface aquifer community provides metabolic insights for novel microbes adapted to high CO concentrations.</title>
        <authorList>
            <person name="Probst A.J."/>
            <person name="Castelle C.J."/>
            <person name="Singh A."/>
            <person name="Brown C.T."/>
            <person name="Anantharaman K."/>
            <person name="Sharon I."/>
            <person name="Hug L.A."/>
            <person name="Burstein D."/>
            <person name="Emerson J.B."/>
            <person name="Thomas B.C."/>
            <person name="Banfield J.F."/>
        </authorList>
    </citation>
    <scope>NUCLEOTIDE SEQUENCE [LARGE SCALE GENOMIC DNA]</scope>
    <source>
        <strain evidence="2">CG2_30_35_20</strain>
    </source>
</reference>
<dbReference type="InterPro" id="IPR001387">
    <property type="entry name" value="Cro/C1-type_HTH"/>
</dbReference>